<evidence type="ECO:0000256" key="2">
    <source>
        <dbReference type="ARBA" id="ARBA00022669"/>
    </source>
</evidence>
<feature type="disulfide bond" evidence="8">
    <location>
        <begin position="26"/>
        <end position="41"/>
    </location>
</feature>
<dbReference type="GO" id="GO:0005576">
    <property type="term" value="C:extracellular region"/>
    <property type="evidence" value="ECO:0007669"/>
    <property type="project" value="TreeGrafter"/>
</dbReference>
<feature type="signal peptide" evidence="11">
    <location>
        <begin position="1"/>
        <end position="20"/>
    </location>
</feature>
<dbReference type="EMBL" id="JABCKI010005844">
    <property type="protein sequence ID" value="KAG5637276.1"/>
    <property type="molecule type" value="Genomic_DNA"/>
</dbReference>
<dbReference type="SUPFAM" id="SSF51445">
    <property type="entry name" value="(Trans)glycosidases"/>
    <property type="match status" value="1"/>
</dbReference>
<evidence type="ECO:0000259" key="12">
    <source>
        <dbReference type="PROSITE" id="PS50941"/>
    </source>
</evidence>
<proteinExistence type="inferred from homology"/>
<dbReference type="SMART" id="SM00270">
    <property type="entry name" value="ChtBD1"/>
    <property type="match status" value="1"/>
</dbReference>
<keyword evidence="11" id="KW-0732">Signal</keyword>
<dbReference type="PANTHER" id="PTHR11177">
    <property type="entry name" value="CHITINASE"/>
    <property type="match status" value="1"/>
</dbReference>
<feature type="disulfide bond" evidence="8">
    <location>
        <begin position="35"/>
        <end position="47"/>
    </location>
</feature>
<gene>
    <name evidence="14" type="ORF">H0H81_005170</name>
</gene>
<dbReference type="InterPro" id="IPR017853">
    <property type="entry name" value="GH"/>
</dbReference>
<dbReference type="Pfam" id="PF00704">
    <property type="entry name" value="Glyco_hydro_18"/>
    <property type="match status" value="1"/>
</dbReference>
<evidence type="ECO:0000256" key="6">
    <source>
        <dbReference type="ARBA" id="ARBA00023295"/>
    </source>
</evidence>
<dbReference type="GO" id="GO:0000272">
    <property type="term" value="P:polysaccharide catabolic process"/>
    <property type="evidence" value="ECO:0007669"/>
    <property type="project" value="UniProtKB-KW"/>
</dbReference>
<sequence>MMKSLFAVIYLLAVGRVVLAQIPAICGSQAKGALCPGNQCCSQFGYCGTTKEFCLTSLRCQSRCINDGPPPKKPGDIPVIDESKLFRPPAGTFNSKKLIGYFSNWAQYPFVFMAENNSVVPHEFNDEELSLRMNKWIHRLNPSCTTAFSVGGWSMNDGPSKYTGGVDYTPFFSKMAETAATRSTFIQSCIKWARRLEFDGIDIDWEFIGDPTRGGKAADKANFSALVKEMRAAVQAEAASSGKKPLLITMAAPAGPQDFKNIDAKVISDNVDWINIMTYE</sequence>
<evidence type="ECO:0000256" key="8">
    <source>
        <dbReference type="PROSITE-ProRule" id="PRU00261"/>
    </source>
</evidence>
<dbReference type="Pfam" id="PF00187">
    <property type="entry name" value="Chitin_bind_1"/>
    <property type="match status" value="1"/>
</dbReference>
<organism evidence="14 15">
    <name type="scientific">Sphagnurus paluster</name>
    <dbReference type="NCBI Taxonomy" id="117069"/>
    <lineage>
        <taxon>Eukaryota</taxon>
        <taxon>Fungi</taxon>
        <taxon>Dikarya</taxon>
        <taxon>Basidiomycota</taxon>
        <taxon>Agaricomycotina</taxon>
        <taxon>Agaricomycetes</taxon>
        <taxon>Agaricomycetidae</taxon>
        <taxon>Agaricales</taxon>
        <taxon>Tricholomatineae</taxon>
        <taxon>Lyophyllaceae</taxon>
        <taxon>Sphagnurus</taxon>
    </lineage>
</organism>
<keyword evidence="15" id="KW-1185">Reference proteome</keyword>
<dbReference type="PROSITE" id="PS50941">
    <property type="entry name" value="CHIT_BIND_I_2"/>
    <property type="match status" value="1"/>
</dbReference>
<feature type="disulfide bond" evidence="8">
    <location>
        <begin position="60"/>
        <end position="64"/>
    </location>
</feature>
<dbReference type="PROSITE" id="PS01095">
    <property type="entry name" value="GH18_1"/>
    <property type="match status" value="1"/>
</dbReference>
<evidence type="ECO:0000313" key="15">
    <source>
        <dbReference type="Proteomes" id="UP000717328"/>
    </source>
</evidence>
<dbReference type="PANTHER" id="PTHR11177:SF317">
    <property type="entry name" value="CHITINASE 12-RELATED"/>
    <property type="match status" value="1"/>
</dbReference>
<evidence type="ECO:0000256" key="10">
    <source>
        <dbReference type="RuleBase" id="RU004453"/>
    </source>
</evidence>
<dbReference type="InterPro" id="IPR011583">
    <property type="entry name" value="Chitinase_II/V-like_cat"/>
</dbReference>
<protein>
    <recommendedName>
        <fullName evidence="16">Chitinase</fullName>
    </recommendedName>
</protein>
<evidence type="ECO:0000256" key="11">
    <source>
        <dbReference type="SAM" id="SignalP"/>
    </source>
</evidence>
<evidence type="ECO:0000256" key="3">
    <source>
        <dbReference type="ARBA" id="ARBA00022801"/>
    </source>
</evidence>
<dbReference type="Gene3D" id="3.30.60.10">
    <property type="entry name" value="Endochitinase-like"/>
    <property type="match status" value="1"/>
</dbReference>
<dbReference type="Gene3D" id="3.20.20.80">
    <property type="entry name" value="Glycosidases"/>
    <property type="match status" value="1"/>
</dbReference>
<dbReference type="OrthoDB" id="73875at2759"/>
<keyword evidence="7" id="KW-0624">Polysaccharide degradation</keyword>
<keyword evidence="4" id="KW-0146">Chitin degradation</keyword>
<dbReference type="Proteomes" id="UP000717328">
    <property type="component" value="Unassembled WGS sequence"/>
</dbReference>
<dbReference type="AlphaFoldDB" id="A0A9P7K702"/>
<evidence type="ECO:0000313" key="14">
    <source>
        <dbReference type="EMBL" id="KAG5637276.1"/>
    </source>
</evidence>
<dbReference type="InterPro" id="IPR001223">
    <property type="entry name" value="Glyco_hydro18_cat"/>
</dbReference>
<name>A0A9P7K702_9AGAR</name>
<dbReference type="InterPro" id="IPR036861">
    <property type="entry name" value="Endochitinase-like_sf"/>
</dbReference>
<dbReference type="InterPro" id="IPR018371">
    <property type="entry name" value="Chitin-binding_1_CS"/>
</dbReference>
<comment type="similarity">
    <text evidence="10">Belongs to the glycosyl hydrolase 18 family.</text>
</comment>
<accession>A0A9P7K702</accession>
<dbReference type="PROSITE" id="PS00026">
    <property type="entry name" value="CHIT_BIND_I_1"/>
    <property type="match status" value="1"/>
</dbReference>
<dbReference type="InterPro" id="IPR001002">
    <property type="entry name" value="Chitin-bd_1"/>
</dbReference>
<feature type="domain" description="Chitin-binding type-1" evidence="12">
    <location>
        <begin position="23"/>
        <end position="66"/>
    </location>
</feature>
<evidence type="ECO:0000256" key="9">
    <source>
        <dbReference type="RuleBase" id="RU000489"/>
    </source>
</evidence>
<feature type="chain" id="PRO_5040402619" description="Chitinase" evidence="11">
    <location>
        <begin position="21"/>
        <end position="280"/>
    </location>
</feature>
<dbReference type="PROSITE" id="PS51910">
    <property type="entry name" value="GH18_2"/>
    <property type="match status" value="1"/>
</dbReference>
<dbReference type="InterPro" id="IPR050314">
    <property type="entry name" value="Glycosyl_Hydrlase_18"/>
</dbReference>
<dbReference type="CDD" id="cd00035">
    <property type="entry name" value="ChtBD1"/>
    <property type="match status" value="1"/>
</dbReference>
<evidence type="ECO:0000256" key="7">
    <source>
        <dbReference type="ARBA" id="ARBA00023326"/>
    </source>
</evidence>
<keyword evidence="8" id="KW-1015">Disulfide bond</keyword>
<dbReference type="GO" id="GO:0006032">
    <property type="term" value="P:chitin catabolic process"/>
    <property type="evidence" value="ECO:0007669"/>
    <property type="project" value="UniProtKB-KW"/>
</dbReference>
<feature type="disulfide bond" evidence="8">
    <location>
        <begin position="40"/>
        <end position="54"/>
    </location>
</feature>
<dbReference type="SUPFAM" id="SSF57016">
    <property type="entry name" value="Plant lectins/antimicrobial peptides"/>
    <property type="match status" value="1"/>
</dbReference>
<evidence type="ECO:0000259" key="13">
    <source>
        <dbReference type="PROSITE" id="PS51910"/>
    </source>
</evidence>
<keyword evidence="3 9" id="KW-0378">Hydrolase</keyword>
<dbReference type="SMART" id="SM00636">
    <property type="entry name" value="Glyco_18"/>
    <property type="match status" value="1"/>
</dbReference>
<feature type="domain" description="GH18" evidence="13">
    <location>
        <begin position="75"/>
        <end position="280"/>
    </location>
</feature>
<dbReference type="GO" id="GO:0008843">
    <property type="term" value="F:endochitinase activity"/>
    <property type="evidence" value="ECO:0007669"/>
    <property type="project" value="UniProtKB-EC"/>
</dbReference>
<keyword evidence="5" id="KW-0119">Carbohydrate metabolism</keyword>
<keyword evidence="6 9" id="KW-0326">Glycosidase</keyword>
<comment type="caution">
    <text evidence="14">The sequence shown here is derived from an EMBL/GenBank/DDBJ whole genome shotgun (WGS) entry which is preliminary data.</text>
</comment>
<reference evidence="14" key="2">
    <citation type="submission" date="2021-10" db="EMBL/GenBank/DDBJ databases">
        <title>Phylogenomics reveals ancestral predisposition of the termite-cultivated fungus Termitomyces towards a domesticated lifestyle.</title>
        <authorList>
            <person name="Auxier B."/>
            <person name="Grum-Grzhimaylo A."/>
            <person name="Cardenas M.E."/>
            <person name="Lodge J.D."/>
            <person name="Laessoe T."/>
            <person name="Pedersen O."/>
            <person name="Smith M.E."/>
            <person name="Kuyper T.W."/>
            <person name="Franco-Molano E.A."/>
            <person name="Baroni T.J."/>
            <person name="Aanen D.K."/>
        </authorList>
    </citation>
    <scope>NUCLEOTIDE SEQUENCE</scope>
    <source>
        <strain evidence="14">D49</strain>
    </source>
</reference>
<comment type="catalytic activity">
    <reaction evidence="1">
        <text>Random endo-hydrolysis of N-acetyl-beta-D-glucosaminide (1-&gt;4)-beta-linkages in chitin and chitodextrins.</text>
        <dbReference type="EC" id="3.2.1.14"/>
    </reaction>
</comment>
<evidence type="ECO:0000256" key="1">
    <source>
        <dbReference type="ARBA" id="ARBA00000822"/>
    </source>
</evidence>
<reference evidence="14" key="1">
    <citation type="submission" date="2021-02" db="EMBL/GenBank/DDBJ databases">
        <authorList>
            <person name="Nieuwenhuis M."/>
            <person name="Van De Peppel L.J.J."/>
        </authorList>
    </citation>
    <scope>NUCLEOTIDE SEQUENCE</scope>
    <source>
        <strain evidence="14">D49</strain>
    </source>
</reference>
<evidence type="ECO:0008006" key="16">
    <source>
        <dbReference type="Google" id="ProtNLM"/>
    </source>
</evidence>
<evidence type="ECO:0000256" key="4">
    <source>
        <dbReference type="ARBA" id="ARBA00023024"/>
    </source>
</evidence>
<dbReference type="GO" id="GO:0008061">
    <property type="term" value="F:chitin binding"/>
    <property type="evidence" value="ECO:0007669"/>
    <property type="project" value="UniProtKB-UniRule"/>
</dbReference>
<dbReference type="InterPro" id="IPR001579">
    <property type="entry name" value="Glyco_hydro_18_chit_AS"/>
</dbReference>
<evidence type="ECO:0000256" key="5">
    <source>
        <dbReference type="ARBA" id="ARBA00023277"/>
    </source>
</evidence>
<keyword evidence="2 8" id="KW-0147">Chitin-binding</keyword>